<accession>A0AAP0IE77</accession>
<proteinExistence type="predicted"/>
<feature type="region of interest" description="Disordered" evidence="1">
    <location>
        <begin position="1"/>
        <end position="42"/>
    </location>
</feature>
<dbReference type="Proteomes" id="UP001420932">
    <property type="component" value="Unassembled WGS sequence"/>
</dbReference>
<comment type="caution">
    <text evidence="2">The sequence shown here is derived from an EMBL/GenBank/DDBJ whole genome shotgun (WGS) entry which is preliminary data.</text>
</comment>
<evidence type="ECO:0000313" key="3">
    <source>
        <dbReference type="Proteomes" id="UP001420932"/>
    </source>
</evidence>
<gene>
    <name evidence="2" type="ORF">Syun_020651</name>
</gene>
<keyword evidence="3" id="KW-1185">Reference proteome</keyword>
<evidence type="ECO:0000256" key="1">
    <source>
        <dbReference type="SAM" id="MobiDB-lite"/>
    </source>
</evidence>
<dbReference type="AlphaFoldDB" id="A0AAP0IE77"/>
<evidence type="ECO:0000313" key="2">
    <source>
        <dbReference type="EMBL" id="KAK9113854.1"/>
    </source>
</evidence>
<name>A0AAP0IE77_9MAGN</name>
<sequence length="138" mass="15883">MRKWLNIKNKESDFGADPDEGDTQSDSDDEGGGPSRRWQRNTDGSGLALYASSQIDRYSRWKVSSFISYPRLEQNVKVVHEQQQKGLEQTILHLEGEVIGLRLKKRSLDAKKREALNKILDIKGDGKNWFGFCFFIYV</sequence>
<dbReference type="EMBL" id="JBBNAF010000009">
    <property type="protein sequence ID" value="KAK9113854.1"/>
    <property type="molecule type" value="Genomic_DNA"/>
</dbReference>
<protein>
    <submittedName>
        <fullName evidence="2">Uncharacterized protein</fullName>
    </submittedName>
</protein>
<organism evidence="2 3">
    <name type="scientific">Stephania yunnanensis</name>
    <dbReference type="NCBI Taxonomy" id="152371"/>
    <lineage>
        <taxon>Eukaryota</taxon>
        <taxon>Viridiplantae</taxon>
        <taxon>Streptophyta</taxon>
        <taxon>Embryophyta</taxon>
        <taxon>Tracheophyta</taxon>
        <taxon>Spermatophyta</taxon>
        <taxon>Magnoliopsida</taxon>
        <taxon>Ranunculales</taxon>
        <taxon>Menispermaceae</taxon>
        <taxon>Menispermoideae</taxon>
        <taxon>Cissampelideae</taxon>
        <taxon>Stephania</taxon>
    </lineage>
</organism>
<reference evidence="2 3" key="1">
    <citation type="submission" date="2024-01" db="EMBL/GenBank/DDBJ databases">
        <title>Genome assemblies of Stephania.</title>
        <authorList>
            <person name="Yang L."/>
        </authorList>
    </citation>
    <scope>NUCLEOTIDE SEQUENCE [LARGE SCALE GENOMIC DNA]</scope>
    <source>
        <strain evidence="2">YNDBR</strain>
        <tissue evidence="2">Leaf</tissue>
    </source>
</reference>
<feature type="compositionally biased region" description="Acidic residues" evidence="1">
    <location>
        <begin position="14"/>
        <end position="31"/>
    </location>
</feature>